<dbReference type="Pfam" id="PF08241">
    <property type="entry name" value="Methyltransf_11"/>
    <property type="match status" value="1"/>
</dbReference>
<evidence type="ECO:0000259" key="1">
    <source>
        <dbReference type="Pfam" id="PF08241"/>
    </source>
</evidence>
<sequence>MTSAKLPASPTRHSVSPDLHGALSHVLDGDATIAPFRAHPLVIGRIPQLKAAYALAGTGHALEFGVFKGESIRALAFAHPERHFVGFDSFSGLPEDWVRSADSTYQAGHFALRALPDVPKNVTLVKGFFEDTLTDWLAQNPGPVSFVHIDCDLYGGCRYALDKLTPRLVDGAVIVFDELCDWAQGGVYPNWEEHEWRALKEWLHETGFCMRILSRDGQFSCAVQVFRTPPSAWTAKQIHAFLSQVRSAGERATALAFFAQDFDATRAPIIITHALATWQLEAGAPKAGLEVLETAISRLDKRTPADVHEMFDLLKIALLVGCDRLEAATEMLTRRLRSSPKNVEALALGAKLAQSRRDYEAAAAYLRKAHHLSGKAEYDKQAQAMAQLATIRPEFRASDFSGLLIQHLVDRRRFETVLDVGSGAGDQARMLRAHGKRVTELDYGESHYFKQATHPSESDILRGDFVTMPIAQTFDCVIASHVLEHQPNVNLFLRKAHAVLREGGVLGLSVPPLKHQIVGGHLTLWNAGLVLYNLVLAGFDCRQPWIRRYGYNISVVIEKKSITPEGLVFDNGDIDRISQYLPEGFGEGFDGNITSHG</sequence>
<proteinExistence type="predicted"/>
<keyword evidence="3" id="KW-1185">Reference proteome</keyword>
<accession>A0A1Y5TKN2</accession>
<gene>
    <name evidence="2" type="ORF">AQS8620_02843</name>
</gene>
<dbReference type="RefSeq" id="WP_085837655.1">
    <property type="nucleotide sequence ID" value="NZ_FWFS01000011.1"/>
</dbReference>
<dbReference type="Proteomes" id="UP000193862">
    <property type="component" value="Unassembled WGS sequence"/>
</dbReference>
<dbReference type="CDD" id="cd02440">
    <property type="entry name" value="AdoMet_MTases"/>
    <property type="match status" value="1"/>
</dbReference>
<protein>
    <submittedName>
        <fullName evidence="2">Biotin biosynthesis protein BioC</fullName>
    </submittedName>
</protein>
<dbReference type="Pfam" id="PF13578">
    <property type="entry name" value="Methyltransf_24"/>
    <property type="match status" value="1"/>
</dbReference>
<dbReference type="InterPro" id="IPR008884">
    <property type="entry name" value="TylF_MeTrfase"/>
</dbReference>
<name>A0A1Y5TKN2_9RHOB</name>
<dbReference type="SUPFAM" id="SSF53335">
    <property type="entry name" value="S-adenosyl-L-methionine-dependent methyltransferases"/>
    <property type="match status" value="2"/>
</dbReference>
<dbReference type="InterPro" id="IPR013216">
    <property type="entry name" value="Methyltransf_11"/>
</dbReference>
<organism evidence="2 3">
    <name type="scientific">Aquimixticola soesokkakensis</name>
    <dbReference type="NCBI Taxonomy" id="1519096"/>
    <lineage>
        <taxon>Bacteria</taxon>
        <taxon>Pseudomonadati</taxon>
        <taxon>Pseudomonadota</taxon>
        <taxon>Alphaproteobacteria</taxon>
        <taxon>Rhodobacterales</taxon>
        <taxon>Paracoccaceae</taxon>
        <taxon>Aquimixticola</taxon>
    </lineage>
</organism>
<dbReference type="InterPro" id="IPR011990">
    <property type="entry name" value="TPR-like_helical_dom_sf"/>
</dbReference>
<evidence type="ECO:0000313" key="3">
    <source>
        <dbReference type="Proteomes" id="UP000193862"/>
    </source>
</evidence>
<dbReference type="GO" id="GO:0008757">
    <property type="term" value="F:S-adenosylmethionine-dependent methyltransferase activity"/>
    <property type="evidence" value="ECO:0007669"/>
    <property type="project" value="InterPro"/>
</dbReference>
<dbReference type="AlphaFoldDB" id="A0A1Y5TKN2"/>
<reference evidence="2 3" key="1">
    <citation type="submission" date="2017-03" db="EMBL/GenBank/DDBJ databases">
        <authorList>
            <person name="Afonso C.L."/>
            <person name="Miller P.J."/>
            <person name="Scott M.A."/>
            <person name="Spackman E."/>
            <person name="Goraichik I."/>
            <person name="Dimitrov K.M."/>
            <person name="Suarez D.L."/>
            <person name="Swayne D.E."/>
        </authorList>
    </citation>
    <scope>NUCLEOTIDE SEQUENCE [LARGE SCALE GENOMIC DNA]</scope>
    <source>
        <strain evidence="2 3">CECT 8620</strain>
    </source>
</reference>
<feature type="domain" description="Methyltransferase type 11" evidence="1">
    <location>
        <begin position="418"/>
        <end position="506"/>
    </location>
</feature>
<dbReference type="Gene3D" id="3.40.50.150">
    <property type="entry name" value="Vaccinia Virus protein VP39"/>
    <property type="match status" value="2"/>
</dbReference>
<evidence type="ECO:0000313" key="2">
    <source>
        <dbReference type="EMBL" id="SLN62620.1"/>
    </source>
</evidence>
<dbReference type="SUPFAM" id="SSF48452">
    <property type="entry name" value="TPR-like"/>
    <property type="match status" value="1"/>
</dbReference>
<dbReference type="OrthoDB" id="9811332at2"/>
<dbReference type="Gene3D" id="1.25.40.10">
    <property type="entry name" value="Tetratricopeptide repeat domain"/>
    <property type="match status" value="1"/>
</dbReference>
<dbReference type="PANTHER" id="PTHR40036">
    <property type="entry name" value="MACROCIN O-METHYLTRANSFERASE"/>
    <property type="match status" value="1"/>
</dbReference>
<dbReference type="EMBL" id="FWFS01000011">
    <property type="protein sequence ID" value="SLN62620.1"/>
    <property type="molecule type" value="Genomic_DNA"/>
</dbReference>
<dbReference type="InterPro" id="IPR029063">
    <property type="entry name" value="SAM-dependent_MTases_sf"/>
</dbReference>
<dbReference type="PANTHER" id="PTHR40036:SF1">
    <property type="entry name" value="MACROCIN O-METHYLTRANSFERASE"/>
    <property type="match status" value="1"/>
</dbReference>